<evidence type="ECO:0000256" key="6">
    <source>
        <dbReference type="ARBA" id="ARBA00048741"/>
    </source>
</evidence>
<dbReference type="InterPro" id="IPR029055">
    <property type="entry name" value="Ntn_hydrolases_N"/>
</dbReference>
<evidence type="ECO:0000256" key="1">
    <source>
        <dbReference type="ARBA" id="ARBA00005187"/>
    </source>
</evidence>
<comment type="similarity">
    <text evidence="2">Belongs to the asparagine synthetase family.</text>
</comment>
<dbReference type="GO" id="GO:0006529">
    <property type="term" value="P:asparagine biosynthetic process"/>
    <property type="evidence" value="ECO:0007669"/>
    <property type="project" value="InterPro"/>
</dbReference>
<evidence type="ECO:0000256" key="3">
    <source>
        <dbReference type="ARBA" id="ARBA00012737"/>
    </source>
</evidence>
<keyword evidence="5" id="KW-0067">ATP-binding</keyword>
<dbReference type="Gene3D" id="3.60.20.10">
    <property type="entry name" value="Glutamine Phosphoribosylpyrophosphate, subunit 1, domain 1"/>
    <property type="match status" value="1"/>
</dbReference>
<dbReference type="AlphaFoldDB" id="A0A1W9S106"/>
<dbReference type="InterPro" id="IPR006426">
    <property type="entry name" value="Asn_synth_AEB"/>
</dbReference>
<dbReference type="GO" id="GO:0005524">
    <property type="term" value="F:ATP binding"/>
    <property type="evidence" value="ECO:0007669"/>
    <property type="project" value="UniProtKB-KW"/>
</dbReference>
<dbReference type="GO" id="GO:0004066">
    <property type="term" value="F:asparagine synthase (glutamine-hydrolyzing) activity"/>
    <property type="evidence" value="ECO:0007669"/>
    <property type="project" value="UniProtKB-EC"/>
</dbReference>
<evidence type="ECO:0000259" key="8">
    <source>
        <dbReference type="Pfam" id="PF13537"/>
    </source>
</evidence>
<evidence type="ECO:0000313" key="9">
    <source>
        <dbReference type="EMBL" id="OQX90484.1"/>
    </source>
</evidence>
<dbReference type="PANTHER" id="PTHR43284">
    <property type="entry name" value="ASPARAGINE SYNTHETASE (GLUTAMINE-HYDROLYZING)"/>
    <property type="match status" value="1"/>
</dbReference>
<name>A0A1W9S106_9BACT</name>
<dbReference type="Pfam" id="PF00733">
    <property type="entry name" value="Asn_synthase"/>
    <property type="match status" value="1"/>
</dbReference>
<dbReference type="EMBL" id="NATQ01000048">
    <property type="protein sequence ID" value="OQX90484.1"/>
    <property type="molecule type" value="Genomic_DNA"/>
</dbReference>
<feature type="domain" description="Asparagine synthetase" evidence="7">
    <location>
        <begin position="257"/>
        <end position="496"/>
    </location>
</feature>
<dbReference type="InterPro" id="IPR014729">
    <property type="entry name" value="Rossmann-like_a/b/a_fold"/>
</dbReference>
<sequence length="624" mass="72388">MIGIYGFINSGSDVEQGESEALLEKMGQVLSHHFPLITKSIFNNNIGLGVVNRNNSKNNGFLYSEKESDISIAFSGIIYNNTELMKELENSNLDPSDQMGILIELYREKGIDFARNINGPFSCAIWDGKNKRFIIAVDRHSHRHVFYSITKDRLLFASRIKGILQDSAVERKLDEKTFGHIVNIGYPFGDGTLIEGIKWLPYGCLLIFENGATRIYRYYDYVYQEEARGVRRDKAVVLSDTITKVIERIINKYGCNTGAFLSGGMDSRTIAGVASKMIKGIDVYNHLTGHPGDIEISKWIADRLGARYHYLKLEEDYIAKHALEQVWVSEGMVDTTCSHFYSIGPQIKEVDTILDGLEGRVIFGYYLNPRKFENTSINRYFDIFYSHRWLKYFNGEIGEEIFGSKLKEYKESSREEIRDYFLNIPQEHYLNRWHYFYKTTYLPKYLKFSLSGMNLFNNIVTPYYDNEIIDFMLNTTPEERAYKRLYRMAMKLLIPDIANIPSNWYGLKPSSGEIELFTKRIFAKLDVVLNRKRAKSLSRTLYSNGRIFDYAMSISKNCRDFITKTLMSKRCQDRGIFNPEGVKKLLWEHNHGIREHTKRIGYLTALELFFRLFIDGEDFNGLSI</sequence>
<evidence type="ECO:0000313" key="10">
    <source>
        <dbReference type="Proteomes" id="UP000192611"/>
    </source>
</evidence>
<dbReference type="PANTHER" id="PTHR43284:SF1">
    <property type="entry name" value="ASPARAGINE SYNTHETASE"/>
    <property type="match status" value="1"/>
</dbReference>
<organism evidence="9 10">
    <name type="scientific">Candidatus Coatesbacteria bacterium 4484_99</name>
    <dbReference type="NCBI Taxonomy" id="1970774"/>
    <lineage>
        <taxon>Bacteria</taxon>
        <taxon>Candidatus Coatesiibacteriota</taxon>
    </lineage>
</organism>
<feature type="domain" description="Glutamine amidotransferase type-2" evidence="8">
    <location>
        <begin position="63"/>
        <end position="164"/>
    </location>
</feature>
<dbReference type="SUPFAM" id="SSF56235">
    <property type="entry name" value="N-terminal nucleophile aminohydrolases (Ntn hydrolases)"/>
    <property type="match status" value="1"/>
</dbReference>
<dbReference type="InterPro" id="IPR017932">
    <property type="entry name" value="GATase_2_dom"/>
</dbReference>
<evidence type="ECO:0000256" key="5">
    <source>
        <dbReference type="ARBA" id="ARBA00022840"/>
    </source>
</evidence>
<comment type="pathway">
    <text evidence="1">Amino-acid biosynthesis; L-asparagine biosynthesis; L-asparagine from L-aspartate (L-Gln route): step 1/1.</text>
</comment>
<evidence type="ECO:0000259" key="7">
    <source>
        <dbReference type="Pfam" id="PF00733"/>
    </source>
</evidence>
<dbReference type="EC" id="6.3.5.4" evidence="3"/>
<accession>A0A1W9S106</accession>
<dbReference type="InterPro" id="IPR051786">
    <property type="entry name" value="ASN_synthetase/amidase"/>
</dbReference>
<evidence type="ECO:0000256" key="2">
    <source>
        <dbReference type="ARBA" id="ARBA00005752"/>
    </source>
</evidence>
<evidence type="ECO:0000256" key="4">
    <source>
        <dbReference type="ARBA" id="ARBA00022741"/>
    </source>
</evidence>
<comment type="caution">
    <text evidence="9">The sequence shown here is derived from an EMBL/GenBank/DDBJ whole genome shotgun (WGS) entry which is preliminary data.</text>
</comment>
<gene>
    <name evidence="9" type="ORF">B6D57_02900</name>
</gene>
<proteinExistence type="inferred from homology"/>
<reference evidence="10" key="1">
    <citation type="submission" date="2017-03" db="EMBL/GenBank/DDBJ databases">
        <title>Novel pathways for hydrocarbon cycling and metabolic interdependencies in hydrothermal sediment communities.</title>
        <authorList>
            <person name="Dombrowski N."/>
            <person name="Seitz K."/>
            <person name="Teske A."/>
            <person name="Baker B."/>
        </authorList>
    </citation>
    <scope>NUCLEOTIDE SEQUENCE [LARGE SCALE GENOMIC DNA]</scope>
</reference>
<dbReference type="Pfam" id="PF13537">
    <property type="entry name" value="GATase_7"/>
    <property type="match status" value="1"/>
</dbReference>
<dbReference type="Proteomes" id="UP000192611">
    <property type="component" value="Unassembled WGS sequence"/>
</dbReference>
<dbReference type="InterPro" id="IPR001962">
    <property type="entry name" value="Asn_synthase"/>
</dbReference>
<dbReference type="PIRSF" id="PIRSF001589">
    <property type="entry name" value="Asn_synthetase_glu-h"/>
    <property type="match status" value="1"/>
</dbReference>
<dbReference type="Gene3D" id="3.40.50.620">
    <property type="entry name" value="HUPs"/>
    <property type="match status" value="1"/>
</dbReference>
<keyword evidence="4" id="KW-0547">Nucleotide-binding</keyword>
<comment type="catalytic activity">
    <reaction evidence="6">
        <text>L-aspartate + L-glutamine + ATP + H2O = L-asparagine + L-glutamate + AMP + diphosphate + H(+)</text>
        <dbReference type="Rhea" id="RHEA:12228"/>
        <dbReference type="ChEBI" id="CHEBI:15377"/>
        <dbReference type="ChEBI" id="CHEBI:15378"/>
        <dbReference type="ChEBI" id="CHEBI:29985"/>
        <dbReference type="ChEBI" id="CHEBI:29991"/>
        <dbReference type="ChEBI" id="CHEBI:30616"/>
        <dbReference type="ChEBI" id="CHEBI:33019"/>
        <dbReference type="ChEBI" id="CHEBI:58048"/>
        <dbReference type="ChEBI" id="CHEBI:58359"/>
        <dbReference type="ChEBI" id="CHEBI:456215"/>
        <dbReference type="EC" id="6.3.5.4"/>
    </reaction>
</comment>
<protein>
    <recommendedName>
        <fullName evidence="3">asparagine synthase (glutamine-hydrolyzing)</fullName>
        <ecNumber evidence="3">6.3.5.4</ecNumber>
    </recommendedName>
</protein>
<dbReference type="SUPFAM" id="SSF52402">
    <property type="entry name" value="Adenine nucleotide alpha hydrolases-like"/>
    <property type="match status" value="1"/>
</dbReference>